<dbReference type="GO" id="GO:0051082">
    <property type="term" value="F:unfolded protein binding"/>
    <property type="evidence" value="ECO:0007669"/>
    <property type="project" value="InterPro"/>
</dbReference>
<dbReference type="Pfam" id="PF02556">
    <property type="entry name" value="SecB"/>
    <property type="match status" value="1"/>
</dbReference>
<evidence type="ECO:0000256" key="1">
    <source>
        <dbReference type="SAM" id="MobiDB-lite"/>
    </source>
</evidence>
<dbReference type="GO" id="GO:0051262">
    <property type="term" value="P:protein tetramerization"/>
    <property type="evidence" value="ECO:0007669"/>
    <property type="project" value="InterPro"/>
</dbReference>
<protein>
    <submittedName>
        <fullName evidence="2">Protein-export protein SecB (Maintains pre-export unfolded state)</fullName>
    </submittedName>
</protein>
<organism evidence="2">
    <name type="scientific">hydrothermal vent metagenome</name>
    <dbReference type="NCBI Taxonomy" id="652676"/>
    <lineage>
        <taxon>unclassified sequences</taxon>
        <taxon>metagenomes</taxon>
        <taxon>ecological metagenomes</taxon>
    </lineage>
</organism>
<dbReference type="EMBL" id="UOEJ01000251">
    <property type="protein sequence ID" value="VAW06787.1"/>
    <property type="molecule type" value="Genomic_DNA"/>
</dbReference>
<feature type="region of interest" description="Disordered" evidence="1">
    <location>
        <begin position="1"/>
        <end position="27"/>
    </location>
</feature>
<dbReference type="InterPro" id="IPR003708">
    <property type="entry name" value="SecB"/>
</dbReference>
<dbReference type="GO" id="GO:0015031">
    <property type="term" value="P:protein transport"/>
    <property type="evidence" value="ECO:0007669"/>
    <property type="project" value="InterPro"/>
</dbReference>
<proteinExistence type="inferred from homology"/>
<dbReference type="Gene3D" id="3.10.420.10">
    <property type="entry name" value="SecB-like"/>
    <property type="match status" value="1"/>
</dbReference>
<name>A0A3B0T0B4_9ZZZZ</name>
<dbReference type="HAMAP" id="MF_00821">
    <property type="entry name" value="SecB"/>
    <property type="match status" value="1"/>
</dbReference>
<accession>A0A3B0T0B4</accession>
<dbReference type="InterPro" id="IPR035958">
    <property type="entry name" value="SecB-like_sf"/>
</dbReference>
<dbReference type="AlphaFoldDB" id="A0A3B0T0B4"/>
<dbReference type="PANTHER" id="PTHR36918:SF1">
    <property type="entry name" value="PROTEIN-EXPORT PROTEIN SECB"/>
    <property type="match status" value="1"/>
</dbReference>
<evidence type="ECO:0000313" key="2">
    <source>
        <dbReference type="EMBL" id="VAW06787.1"/>
    </source>
</evidence>
<reference evidence="2" key="1">
    <citation type="submission" date="2018-06" db="EMBL/GenBank/DDBJ databases">
        <authorList>
            <person name="Zhirakovskaya E."/>
        </authorList>
    </citation>
    <scope>NUCLEOTIDE SEQUENCE</scope>
</reference>
<dbReference type="PANTHER" id="PTHR36918">
    <property type="match status" value="1"/>
</dbReference>
<dbReference type="PRINTS" id="PR01594">
    <property type="entry name" value="SECBCHAPRONE"/>
</dbReference>
<sequence>MSDETENNAEDTAANITETTEENNGPQIGILGQYIKDLSFENPTPAQTLQQMSQEKPSMDINVNLNARGVGEDVYEVDLKITSTAKIGENTAFVAELVYSGLFAAKNLPENTLQPFLMIEAPRQIFPFARRIIADVTRDGGFPPLMLEPIDFAALYQQQMQAAQEQAEATDDVVVN</sequence>
<gene>
    <name evidence="2" type="ORF">MNBD_ALPHA01-763</name>
</gene>
<feature type="compositionally biased region" description="Low complexity" evidence="1">
    <location>
        <begin position="10"/>
        <end position="24"/>
    </location>
</feature>
<dbReference type="NCBIfam" id="NF004392">
    <property type="entry name" value="PRK05751.1-3"/>
    <property type="match status" value="1"/>
</dbReference>
<dbReference type="NCBIfam" id="TIGR00809">
    <property type="entry name" value="secB"/>
    <property type="match status" value="1"/>
</dbReference>
<dbReference type="SUPFAM" id="SSF54611">
    <property type="entry name" value="SecB-like"/>
    <property type="match status" value="1"/>
</dbReference>